<evidence type="ECO:0000256" key="3">
    <source>
        <dbReference type="ARBA" id="ARBA00023125"/>
    </source>
</evidence>
<gene>
    <name evidence="6" type="ORF">SAMN04488095_2482</name>
</gene>
<dbReference type="EMBL" id="FORA01000003">
    <property type="protein sequence ID" value="SFJ31328.1"/>
    <property type="molecule type" value="Genomic_DNA"/>
</dbReference>
<accession>A0A1I3QBQ0</accession>
<dbReference type="Gene3D" id="3.40.190.10">
    <property type="entry name" value="Periplasmic binding protein-like II"/>
    <property type="match status" value="2"/>
</dbReference>
<dbReference type="Proteomes" id="UP000199110">
    <property type="component" value="Unassembled WGS sequence"/>
</dbReference>
<dbReference type="OrthoDB" id="9813056at2"/>
<dbReference type="InterPro" id="IPR036390">
    <property type="entry name" value="WH_DNA-bd_sf"/>
</dbReference>
<dbReference type="SUPFAM" id="SSF53850">
    <property type="entry name" value="Periplasmic binding protein-like II"/>
    <property type="match status" value="1"/>
</dbReference>
<proteinExistence type="inferred from homology"/>
<evidence type="ECO:0000256" key="2">
    <source>
        <dbReference type="ARBA" id="ARBA00023015"/>
    </source>
</evidence>
<evidence type="ECO:0000256" key="4">
    <source>
        <dbReference type="ARBA" id="ARBA00023163"/>
    </source>
</evidence>
<dbReference type="PROSITE" id="PS50931">
    <property type="entry name" value="HTH_LYSR"/>
    <property type="match status" value="1"/>
</dbReference>
<dbReference type="GO" id="GO:0006351">
    <property type="term" value="P:DNA-templated transcription"/>
    <property type="evidence" value="ECO:0007669"/>
    <property type="project" value="TreeGrafter"/>
</dbReference>
<organism evidence="6 7">
    <name type="scientific">Jannaschia pohangensis</name>
    <dbReference type="NCBI Taxonomy" id="390807"/>
    <lineage>
        <taxon>Bacteria</taxon>
        <taxon>Pseudomonadati</taxon>
        <taxon>Pseudomonadota</taxon>
        <taxon>Alphaproteobacteria</taxon>
        <taxon>Rhodobacterales</taxon>
        <taxon>Roseobacteraceae</taxon>
        <taxon>Jannaschia</taxon>
    </lineage>
</organism>
<evidence type="ECO:0000256" key="1">
    <source>
        <dbReference type="ARBA" id="ARBA00009437"/>
    </source>
</evidence>
<dbReference type="SUPFAM" id="SSF46785">
    <property type="entry name" value="Winged helix' DNA-binding domain"/>
    <property type="match status" value="1"/>
</dbReference>
<dbReference type="Pfam" id="PF03466">
    <property type="entry name" value="LysR_substrate"/>
    <property type="match status" value="1"/>
</dbReference>
<dbReference type="PANTHER" id="PTHR30537">
    <property type="entry name" value="HTH-TYPE TRANSCRIPTIONAL REGULATOR"/>
    <property type="match status" value="1"/>
</dbReference>
<keyword evidence="4" id="KW-0804">Transcription</keyword>
<dbReference type="PANTHER" id="PTHR30537:SF74">
    <property type="entry name" value="HTH-TYPE TRANSCRIPTIONAL REGULATOR TRPI"/>
    <property type="match status" value="1"/>
</dbReference>
<dbReference type="InterPro" id="IPR005119">
    <property type="entry name" value="LysR_subst-bd"/>
</dbReference>
<comment type="similarity">
    <text evidence="1">Belongs to the LysR transcriptional regulatory family.</text>
</comment>
<evidence type="ECO:0000313" key="7">
    <source>
        <dbReference type="Proteomes" id="UP000199110"/>
    </source>
</evidence>
<name>A0A1I3QBQ0_9RHOB</name>
<dbReference type="AlphaFoldDB" id="A0A1I3QBQ0"/>
<dbReference type="InterPro" id="IPR036388">
    <property type="entry name" value="WH-like_DNA-bd_sf"/>
</dbReference>
<dbReference type="InterPro" id="IPR058163">
    <property type="entry name" value="LysR-type_TF_proteobact-type"/>
</dbReference>
<keyword evidence="3" id="KW-0238">DNA-binding</keyword>
<dbReference type="Gene3D" id="1.10.10.10">
    <property type="entry name" value="Winged helix-like DNA-binding domain superfamily/Winged helix DNA-binding domain"/>
    <property type="match status" value="1"/>
</dbReference>
<evidence type="ECO:0000259" key="5">
    <source>
        <dbReference type="PROSITE" id="PS50931"/>
    </source>
</evidence>
<dbReference type="Pfam" id="PF00126">
    <property type="entry name" value="HTH_1"/>
    <property type="match status" value="1"/>
</dbReference>
<dbReference type="STRING" id="390807.SAMN04488095_2482"/>
<dbReference type="InterPro" id="IPR000847">
    <property type="entry name" value="LysR_HTH_N"/>
</dbReference>
<evidence type="ECO:0000313" key="6">
    <source>
        <dbReference type="EMBL" id="SFJ31328.1"/>
    </source>
</evidence>
<sequence>MNWKDVPPLAALRAFEAAARHRSLSEAASELNVTHAAIGQHVRKLEALLSQSLVVRQGRGIAVTPTGLQLADALTDGFGTIAEAVAALRNDAETRPLVLSVTPAFATNWLMPRIGDFWTRHPDIPLNISPSIDILDLRRDGIDMAIRHGAGQWPGLDVELLTDGQYWVVAHPRLMAGRTANCLQDVADLPWLLEHYMMERRAMIEQEGIDLEQVRIQLMATNWMVLSAAQAGHGLTVQPKSLVDRQVEAGDFVKICELSSGPLAYYIVTQPDQVSPRLRKLRRWLHEQAAVR</sequence>
<feature type="domain" description="HTH lysR-type" evidence="5">
    <location>
        <begin position="7"/>
        <end position="64"/>
    </location>
</feature>
<keyword evidence="7" id="KW-1185">Reference proteome</keyword>
<dbReference type="GO" id="GO:0003700">
    <property type="term" value="F:DNA-binding transcription factor activity"/>
    <property type="evidence" value="ECO:0007669"/>
    <property type="project" value="InterPro"/>
</dbReference>
<keyword evidence="2" id="KW-0805">Transcription regulation</keyword>
<dbReference type="RefSeq" id="WP_092781043.1">
    <property type="nucleotide sequence ID" value="NZ_FORA01000003.1"/>
</dbReference>
<protein>
    <submittedName>
        <fullName evidence="6">LysR family transcriptional regulator, glycine cleavage system transcriptional activator</fullName>
    </submittedName>
</protein>
<dbReference type="GO" id="GO:0043565">
    <property type="term" value="F:sequence-specific DNA binding"/>
    <property type="evidence" value="ECO:0007669"/>
    <property type="project" value="TreeGrafter"/>
</dbReference>
<reference evidence="6 7" key="1">
    <citation type="submission" date="2016-10" db="EMBL/GenBank/DDBJ databases">
        <authorList>
            <person name="de Groot N.N."/>
        </authorList>
    </citation>
    <scope>NUCLEOTIDE SEQUENCE [LARGE SCALE GENOMIC DNA]</scope>
    <source>
        <strain evidence="6 7">DSM 19073</strain>
    </source>
</reference>